<feature type="transmembrane region" description="Helical" evidence="19">
    <location>
        <begin position="121"/>
        <end position="140"/>
    </location>
</feature>
<feature type="transmembrane region" description="Helical" evidence="19">
    <location>
        <begin position="195"/>
        <end position="213"/>
    </location>
</feature>
<accession>A0A9X2CED8</accession>
<reference evidence="20" key="1">
    <citation type="submission" date="2022-01" db="EMBL/GenBank/DDBJ databases">
        <title>Whole genome-based taxonomy of the Shewanellaceae.</title>
        <authorList>
            <person name="Martin-Rodriguez A.J."/>
        </authorList>
    </citation>
    <scope>NUCLEOTIDE SEQUENCE</scope>
    <source>
        <strain evidence="20">DSM 23803</strain>
    </source>
</reference>
<comment type="caution">
    <text evidence="20">The sequence shown here is derived from an EMBL/GenBank/DDBJ whole genome shotgun (WGS) entry which is preliminary data.</text>
</comment>
<feature type="transmembrane region" description="Helical" evidence="19">
    <location>
        <begin position="152"/>
        <end position="174"/>
    </location>
</feature>
<evidence type="ECO:0000313" key="21">
    <source>
        <dbReference type="Proteomes" id="UP001139408"/>
    </source>
</evidence>
<comment type="subcellular location">
    <subcellularLocation>
        <location evidence="2">Cell membrane</location>
        <topology evidence="2">Multi-pass membrane protein</topology>
    </subcellularLocation>
</comment>
<organism evidence="20 21">
    <name type="scientific">Shewanella algicola</name>
    <dbReference type="NCBI Taxonomy" id="640633"/>
    <lineage>
        <taxon>Bacteria</taxon>
        <taxon>Pseudomonadati</taxon>
        <taxon>Pseudomonadota</taxon>
        <taxon>Gammaproteobacteria</taxon>
        <taxon>Alteromonadales</taxon>
        <taxon>Shewanellaceae</taxon>
        <taxon>Shewanella</taxon>
    </lineage>
</organism>
<comment type="catalytic activity">
    <reaction evidence="1 18">
        <text>a 1,2-diacyl-sn-glycero-3-phosphate + CTP + H(+) = a CDP-1,2-diacyl-sn-glycerol + diphosphate</text>
        <dbReference type="Rhea" id="RHEA:16229"/>
        <dbReference type="ChEBI" id="CHEBI:15378"/>
        <dbReference type="ChEBI" id="CHEBI:33019"/>
        <dbReference type="ChEBI" id="CHEBI:37563"/>
        <dbReference type="ChEBI" id="CHEBI:58332"/>
        <dbReference type="ChEBI" id="CHEBI:58608"/>
        <dbReference type="EC" id="2.7.7.41"/>
    </reaction>
</comment>
<keyword evidence="12 18" id="KW-0548">Nucleotidyltransferase</keyword>
<keyword evidence="8" id="KW-1003">Cell membrane</keyword>
<dbReference type="RefSeq" id="WP_188925696.1">
    <property type="nucleotide sequence ID" value="NZ_BMQI01000029.1"/>
</dbReference>
<gene>
    <name evidence="20" type="ORF">L2749_13795</name>
</gene>
<feature type="transmembrane region" description="Helical" evidence="19">
    <location>
        <begin position="266"/>
        <end position="284"/>
    </location>
</feature>
<dbReference type="Pfam" id="PF01148">
    <property type="entry name" value="CTP_transf_1"/>
    <property type="match status" value="1"/>
</dbReference>
<evidence type="ECO:0000256" key="6">
    <source>
        <dbReference type="ARBA" id="ARBA00012487"/>
    </source>
</evidence>
<dbReference type="GO" id="GO:0004605">
    <property type="term" value="F:phosphatidate cytidylyltransferase activity"/>
    <property type="evidence" value="ECO:0007669"/>
    <property type="project" value="UniProtKB-EC"/>
</dbReference>
<keyword evidence="17" id="KW-1208">Phospholipid metabolism</keyword>
<keyword evidence="21" id="KW-1185">Reference proteome</keyword>
<dbReference type="PANTHER" id="PTHR46382:SF1">
    <property type="entry name" value="PHOSPHATIDATE CYTIDYLYLTRANSFERASE"/>
    <property type="match status" value="1"/>
</dbReference>
<feature type="transmembrane region" description="Helical" evidence="19">
    <location>
        <begin position="87"/>
        <end position="109"/>
    </location>
</feature>
<evidence type="ECO:0000256" key="9">
    <source>
        <dbReference type="ARBA" id="ARBA00022516"/>
    </source>
</evidence>
<evidence type="ECO:0000256" key="2">
    <source>
        <dbReference type="ARBA" id="ARBA00004651"/>
    </source>
</evidence>
<dbReference type="AlphaFoldDB" id="A0A9X2CED8"/>
<sequence>MLKQRIITALWLIPIVLGAIFLLPANYFAWVLVPVFLIAAKEWGSFIDPQCNATQWSFTATLGFLLIALNLTVPVDVLWFKGQLHPMYLAIITIGVFWWLVSSVLVFSFPKSAKFWKTSPMLKSMFGQLTLVPCFASLIALKSLSSNVDPYYGGALVFLVMLVVWATDTGAYFAGRTLGKHKLMPSVSPAKTLEGLAGGLITTMVVVAGVMYVAPEQELGLLVAVTLVTALASAFGDLSESMFKRAANIKDSGTILPGHGGILDRIDSLTAAFPVFTFIYIAMWM</sequence>
<keyword evidence="16" id="KW-0594">Phospholipid biosynthesis</keyword>
<dbReference type="GO" id="GO:0005886">
    <property type="term" value="C:plasma membrane"/>
    <property type="evidence" value="ECO:0007669"/>
    <property type="project" value="UniProtKB-SubCell"/>
</dbReference>
<evidence type="ECO:0000256" key="1">
    <source>
        <dbReference type="ARBA" id="ARBA00001698"/>
    </source>
</evidence>
<dbReference type="InterPro" id="IPR000374">
    <property type="entry name" value="PC_trans"/>
</dbReference>
<dbReference type="Proteomes" id="UP001139408">
    <property type="component" value="Unassembled WGS sequence"/>
</dbReference>
<keyword evidence="10 18" id="KW-0808">Transferase</keyword>
<keyword evidence="13 19" id="KW-1133">Transmembrane helix</keyword>
<evidence type="ECO:0000313" key="20">
    <source>
        <dbReference type="EMBL" id="MCL1106316.1"/>
    </source>
</evidence>
<dbReference type="PROSITE" id="PS01315">
    <property type="entry name" value="CDS"/>
    <property type="match status" value="1"/>
</dbReference>
<feature type="transmembrane region" description="Helical" evidence="19">
    <location>
        <begin position="56"/>
        <end position="75"/>
    </location>
</feature>
<evidence type="ECO:0000256" key="15">
    <source>
        <dbReference type="ARBA" id="ARBA00023136"/>
    </source>
</evidence>
<proteinExistence type="inferred from homology"/>
<evidence type="ECO:0000256" key="11">
    <source>
        <dbReference type="ARBA" id="ARBA00022692"/>
    </source>
</evidence>
<feature type="transmembrane region" description="Helical" evidence="19">
    <location>
        <begin position="219"/>
        <end position="238"/>
    </location>
</feature>
<dbReference type="EC" id="2.7.7.41" evidence="6 18"/>
<protein>
    <recommendedName>
        <fullName evidence="7 18">Phosphatidate cytidylyltransferase</fullName>
        <ecNumber evidence="6 18">2.7.7.41</ecNumber>
    </recommendedName>
</protein>
<comment type="pathway">
    <text evidence="4">Lipid metabolism.</text>
</comment>
<evidence type="ECO:0000256" key="4">
    <source>
        <dbReference type="ARBA" id="ARBA00005189"/>
    </source>
</evidence>
<name>A0A9X2CED8_9GAMM</name>
<comment type="pathway">
    <text evidence="3 18">Phospholipid metabolism; CDP-diacylglycerol biosynthesis; CDP-diacylglycerol from sn-glycerol 3-phosphate: step 3/3.</text>
</comment>
<evidence type="ECO:0000256" key="8">
    <source>
        <dbReference type="ARBA" id="ARBA00022475"/>
    </source>
</evidence>
<evidence type="ECO:0000256" key="19">
    <source>
        <dbReference type="SAM" id="Phobius"/>
    </source>
</evidence>
<dbReference type="PANTHER" id="PTHR46382">
    <property type="entry name" value="PHOSPHATIDATE CYTIDYLYLTRANSFERASE"/>
    <property type="match status" value="1"/>
</dbReference>
<dbReference type="GO" id="GO:0016024">
    <property type="term" value="P:CDP-diacylglycerol biosynthetic process"/>
    <property type="evidence" value="ECO:0007669"/>
    <property type="project" value="TreeGrafter"/>
</dbReference>
<dbReference type="EMBL" id="JAKILJ010000031">
    <property type="protein sequence ID" value="MCL1106316.1"/>
    <property type="molecule type" value="Genomic_DNA"/>
</dbReference>
<evidence type="ECO:0000256" key="16">
    <source>
        <dbReference type="ARBA" id="ARBA00023209"/>
    </source>
</evidence>
<evidence type="ECO:0000256" key="3">
    <source>
        <dbReference type="ARBA" id="ARBA00005119"/>
    </source>
</evidence>
<evidence type="ECO:0000256" key="18">
    <source>
        <dbReference type="RuleBase" id="RU003938"/>
    </source>
</evidence>
<evidence type="ECO:0000256" key="5">
    <source>
        <dbReference type="ARBA" id="ARBA00010185"/>
    </source>
</evidence>
<evidence type="ECO:0000256" key="10">
    <source>
        <dbReference type="ARBA" id="ARBA00022679"/>
    </source>
</evidence>
<evidence type="ECO:0000256" key="12">
    <source>
        <dbReference type="ARBA" id="ARBA00022695"/>
    </source>
</evidence>
<keyword evidence="14" id="KW-0443">Lipid metabolism</keyword>
<comment type="similarity">
    <text evidence="5 18">Belongs to the CDS family.</text>
</comment>
<evidence type="ECO:0000256" key="13">
    <source>
        <dbReference type="ARBA" id="ARBA00022989"/>
    </source>
</evidence>
<keyword evidence="11 18" id="KW-0812">Transmembrane</keyword>
<evidence type="ECO:0000256" key="14">
    <source>
        <dbReference type="ARBA" id="ARBA00023098"/>
    </source>
</evidence>
<evidence type="ECO:0000256" key="7">
    <source>
        <dbReference type="ARBA" id="ARBA00019373"/>
    </source>
</evidence>
<evidence type="ECO:0000256" key="17">
    <source>
        <dbReference type="ARBA" id="ARBA00023264"/>
    </source>
</evidence>
<keyword evidence="15 19" id="KW-0472">Membrane</keyword>
<keyword evidence="9" id="KW-0444">Lipid biosynthesis</keyword>